<name>A0ABX8JLF7_9BACT</name>
<evidence type="ECO:0000313" key="11">
    <source>
        <dbReference type="Proteomes" id="UP000683493"/>
    </source>
</evidence>
<dbReference type="CDD" id="cd06225">
    <property type="entry name" value="HAMP"/>
    <property type="match status" value="1"/>
</dbReference>
<evidence type="ECO:0000259" key="8">
    <source>
        <dbReference type="PROSITE" id="PS50109"/>
    </source>
</evidence>
<dbReference type="PANTHER" id="PTHR44936:SF10">
    <property type="entry name" value="SENSOR PROTEIN RSTB"/>
    <property type="match status" value="1"/>
</dbReference>
<keyword evidence="6" id="KW-0067">ATP-binding</keyword>
<accession>A0ABX8JLF7</accession>
<keyword evidence="4" id="KW-0547">Nucleotide-binding</keyword>
<dbReference type="PROSITE" id="PS50885">
    <property type="entry name" value="HAMP"/>
    <property type="match status" value="1"/>
</dbReference>
<feature type="domain" description="HAMP" evidence="9">
    <location>
        <begin position="187"/>
        <end position="239"/>
    </location>
</feature>
<feature type="transmembrane region" description="Helical" evidence="7">
    <location>
        <begin position="164"/>
        <end position="187"/>
    </location>
</feature>
<dbReference type="SMART" id="SM00304">
    <property type="entry name" value="HAMP"/>
    <property type="match status" value="1"/>
</dbReference>
<dbReference type="CDD" id="cd00075">
    <property type="entry name" value="HATPase"/>
    <property type="match status" value="1"/>
</dbReference>
<keyword evidence="7" id="KW-1133">Transmembrane helix</keyword>
<evidence type="ECO:0000256" key="4">
    <source>
        <dbReference type="ARBA" id="ARBA00022741"/>
    </source>
</evidence>
<proteinExistence type="predicted"/>
<evidence type="ECO:0000256" key="6">
    <source>
        <dbReference type="ARBA" id="ARBA00022840"/>
    </source>
</evidence>
<dbReference type="Pfam" id="PF00512">
    <property type="entry name" value="HisKA"/>
    <property type="match status" value="1"/>
</dbReference>
<gene>
    <name evidence="10" type="ORF">KP005_19440</name>
</gene>
<dbReference type="GO" id="GO:0016301">
    <property type="term" value="F:kinase activity"/>
    <property type="evidence" value="ECO:0007669"/>
    <property type="project" value="UniProtKB-KW"/>
</dbReference>
<sequence length="462" mass="49536">MIRSLYLKILLHWCVALALTEALVFVLFLFVVGESHRQYVTRSVAQSSHVAADFLELSVAAALARGVDEAAAVQGAARQLALRSHALVWVTDAAGELLGASFEGRRPPEVETVARRTGSHDGVTVTVDPAGGFPWYAVLPVTGAEHRPLRLHLLSQRHGGSFPAGGFAAGLALIGALVALLAVPLTLRITRPLKRLEESALRIAAGDLSARAELSERDEIGRLARAFNDMAETVERMVRGGRELTANVSHELRSPLARIRVAGECLETAVARCDREDAGEMLEVIREEIEEADRLVGEILQYSRLDLQAPLQLGGRVDLPELIGGVAKGVGPLAKSRGIPLRLELHGGETIAGNEEVLRVAVKNLLENAVLHGTPGAEVLVELDREDQGVRLRITNGHAPLDEQELASIFEPFYRGRDAAAQGSGLGLAIARKVVALHNGDIAARNVPGGFQVRVTLPRARG</sequence>
<dbReference type="PANTHER" id="PTHR44936">
    <property type="entry name" value="SENSOR PROTEIN CREC"/>
    <property type="match status" value="1"/>
</dbReference>
<dbReference type="EC" id="2.7.13.3" evidence="2"/>
<dbReference type="InterPro" id="IPR003594">
    <property type="entry name" value="HATPase_dom"/>
</dbReference>
<reference evidence="10 11" key="1">
    <citation type="submission" date="2021-06" db="EMBL/GenBank/DDBJ databases">
        <title>Gemonas diversity in paddy soil.</title>
        <authorList>
            <person name="Liu G."/>
        </authorList>
    </citation>
    <scope>NUCLEOTIDE SEQUENCE [LARGE SCALE GENOMIC DNA]</scope>
    <source>
        <strain evidence="10 11">RG29</strain>
    </source>
</reference>
<keyword evidence="3" id="KW-0808">Transferase</keyword>
<keyword evidence="11" id="KW-1185">Reference proteome</keyword>
<evidence type="ECO:0000256" key="3">
    <source>
        <dbReference type="ARBA" id="ARBA00022679"/>
    </source>
</evidence>
<dbReference type="SMART" id="SM00387">
    <property type="entry name" value="HATPase_c"/>
    <property type="match status" value="1"/>
</dbReference>
<protein>
    <recommendedName>
        <fullName evidence="2">histidine kinase</fullName>
        <ecNumber evidence="2">2.7.13.3</ecNumber>
    </recommendedName>
</protein>
<comment type="catalytic activity">
    <reaction evidence="1">
        <text>ATP + protein L-histidine = ADP + protein N-phospho-L-histidine.</text>
        <dbReference type="EC" id="2.7.13.3"/>
    </reaction>
</comment>
<dbReference type="InterPro" id="IPR003661">
    <property type="entry name" value="HisK_dim/P_dom"/>
</dbReference>
<dbReference type="Proteomes" id="UP000683493">
    <property type="component" value="Chromosome"/>
</dbReference>
<evidence type="ECO:0000256" key="5">
    <source>
        <dbReference type="ARBA" id="ARBA00022777"/>
    </source>
</evidence>
<dbReference type="CDD" id="cd00082">
    <property type="entry name" value="HisKA"/>
    <property type="match status" value="1"/>
</dbReference>
<dbReference type="InterPro" id="IPR003660">
    <property type="entry name" value="HAMP_dom"/>
</dbReference>
<organism evidence="10 11">
    <name type="scientific">Geomonas diazotrophica</name>
    <dbReference type="NCBI Taxonomy" id="2843197"/>
    <lineage>
        <taxon>Bacteria</taxon>
        <taxon>Pseudomonadati</taxon>
        <taxon>Thermodesulfobacteriota</taxon>
        <taxon>Desulfuromonadia</taxon>
        <taxon>Geobacterales</taxon>
        <taxon>Geobacteraceae</taxon>
        <taxon>Geomonas</taxon>
    </lineage>
</organism>
<keyword evidence="7" id="KW-0472">Membrane</keyword>
<feature type="transmembrane region" description="Helical" evidence="7">
    <location>
        <begin position="9"/>
        <end position="32"/>
    </location>
</feature>
<evidence type="ECO:0000256" key="7">
    <source>
        <dbReference type="SAM" id="Phobius"/>
    </source>
</evidence>
<dbReference type="Pfam" id="PF02518">
    <property type="entry name" value="HATPase_c"/>
    <property type="match status" value="1"/>
</dbReference>
<keyword evidence="7" id="KW-0812">Transmembrane</keyword>
<keyword evidence="5 10" id="KW-0418">Kinase</keyword>
<evidence type="ECO:0000313" key="10">
    <source>
        <dbReference type="EMBL" id="QWV97482.1"/>
    </source>
</evidence>
<dbReference type="SMART" id="SM00388">
    <property type="entry name" value="HisKA"/>
    <property type="match status" value="1"/>
</dbReference>
<dbReference type="Pfam" id="PF00672">
    <property type="entry name" value="HAMP"/>
    <property type="match status" value="1"/>
</dbReference>
<dbReference type="InterPro" id="IPR050980">
    <property type="entry name" value="2C_sensor_his_kinase"/>
</dbReference>
<dbReference type="InterPro" id="IPR005467">
    <property type="entry name" value="His_kinase_dom"/>
</dbReference>
<evidence type="ECO:0000256" key="1">
    <source>
        <dbReference type="ARBA" id="ARBA00000085"/>
    </source>
</evidence>
<evidence type="ECO:0000256" key="2">
    <source>
        <dbReference type="ARBA" id="ARBA00012438"/>
    </source>
</evidence>
<dbReference type="EMBL" id="CP076724">
    <property type="protein sequence ID" value="QWV97482.1"/>
    <property type="molecule type" value="Genomic_DNA"/>
</dbReference>
<evidence type="ECO:0000259" key="9">
    <source>
        <dbReference type="PROSITE" id="PS50885"/>
    </source>
</evidence>
<feature type="domain" description="Histidine kinase" evidence="8">
    <location>
        <begin position="247"/>
        <end position="461"/>
    </location>
</feature>
<dbReference type="PROSITE" id="PS50109">
    <property type="entry name" value="HIS_KIN"/>
    <property type="match status" value="1"/>
</dbReference>